<dbReference type="eggNOG" id="KOG0101">
    <property type="taxonomic scope" value="Eukaryota"/>
</dbReference>
<dbReference type="OrthoDB" id="2963168at2759"/>
<accession>R8BEG7</accession>
<dbReference type="Proteomes" id="UP000014074">
    <property type="component" value="Unassembled WGS sequence"/>
</dbReference>
<gene>
    <name evidence="3" type="ORF">UCRPA7_7011</name>
</gene>
<dbReference type="GO" id="GO:0140662">
    <property type="term" value="F:ATP-dependent protein folding chaperone"/>
    <property type="evidence" value="ECO:0007669"/>
    <property type="project" value="InterPro"/>
</dbReference>
<dbReference type="Gene3D" id="3.30.420.40">
    <property type="match status" value="1"/>
</dbReference>
<dbReference type="Pfam" id="PF00012">
    <property type="entry name" value="HSP70"/>
    <property type="match status" value="1"/>
</dbReference>
<dbReference type="HOGENOM" id="CLU_009958_6_0_1"/>
<evidence type="ECO:0000256" key="1">
    <source>
        <dbReference type="ARBA" id="ARBA00022741"/>
    </source>
</evidence>
<dbReference type="GO" id="GO:0005524">
    <property type="term" value="F:ATP binding"/>
    <property type="evidence" value="ECO:0007669"/>
    <property type="project" value="UniProtKB-KW"/>
</dbReference>
<keyword evidence="4" id="KW-1185">Reference proteome</keyword>
<dbReference type="AlphaFoldDB" id="R8BEG7"/>
<keyword evidence="2" id="KW-0067">ATP-binding</keyword>
<dbReference type="CDD" id="cd10170">
    <property type="entry name" value="ASKHA_NBD_HSP70"/>
    <property type="match status" value="1"/>
</dbReference>
<dbReference type="KEGG" id="tmn:UCRPA7_7011"/>
<dbReference type="GeneID" id="19327729"/>
<name>R8BEG7_PHAM7</name>
<dbReference type="RefSeq" id="XP_007917737.1">
    <property type="nucleotide sequence ID" value="XM_007919546.1"/>
</dbReference>
<reference evidence="4" key="1">
    <citation type="journal article" date="2013" name="Genome Announc.">
        <title>Draft genome sequence of the ascomycete Phaeoacremonium aleophilum strain UCR-PA7, a causal agent of the esca disease complex in grapevines.</title>
        <authorList>
            <person name="Blanco-Ulate B."/>
            <person name="Rolshausen P."/>
            <person name="Cantu D."/>
        </authorList>
    </citation>
    <scope>NUCLEOTIDE SEQUENCE [LARGE SCALE GENOMIC DNA]</scope>
    <source>
        <strain evidence="4">UCR-PA7</strain>
    </source>
</reference>
<organism evidence="3 4">
    <name type="scientific">Phaeoacremonium minimum (strain UCR-PA7)</name>
    <name type="common">Esca disease fungus</name>
    <name type="synonym">Togninia minima</name>
    <dbReference type="NCBI Taxonomy" id="1286976"/>
    <lineage>
        <taxon>Eukaryota</taxon>
        <taxon>Fungi</taxon>
        <taxon>Dikarya</taxon>
        <taxon>Ascomycota</taxon>
        <taxon>Pezizomycotina</taxon>
        <taxon>Sordariomycetes</taxon>
        <taxon>Sordariomycetidae</taxon>
        <taxon>Togniniales</taxon>
        <taxon>Togniniaceae</taxon>
        <taxon>Phaeoacremonium</taxon>
    </lineage>
</organism>
<dbReference type="InterPro" id="IPR043129">
    <property type="entry name" value="ATPase_NBD"/>
</dbReference>
<proteinExistence type="predicted"/>
<dbReference type="InterPro" id="IPR013126">
    <property type="entry name" value="Hsp_70_fam"/>
</dbReference>
<dbReference type="EMBL" id="KB933264">
    <property type="protein sequence ID" value="EON97704.1"/>
    <property type="molecule type" value="Genomic_DNA"/>
</dbReference>
<keyword evidence="1" id="KW-0547">Nucleotide-binding</keyword>
<dbReference type="PANTHER" id="PTHR14187">
    <property type="entry name" value="ALPHA KINASE/ELONGATION FACTOR 2 KINASE"/>
    <property type="match status" value="1"/>
</dbReference>
<evidence type="ECO:0000313" key="4">
    <source>
        <dbReference type="Proteomes" id="UP000014074"/>
    </source>
</evidence>
<evidence type="ECO:0000256" key="2">
    <source>
        <dbReference type="ARBA" id="ARBA00022840"/>
    </source>
</evidence>
<evidence type="ECO:0000313" key="3">
    <source>
        <dbReference type="EMBL" id="EON97704.1"/>
    </source>
</evidence>
<dbReference type="PANTHER" id="PTHR14187:SF5">
    <property type="entry name" value="HEAT SHOCK 70 KDA PROTEIN 12A"/>
    <property type="match status" value="1"/>
</dbReference>
<sequence>MAPSDADPNIVIGIDFGTTYSGVAWTWSKVEHTEIITSWESREYSNSDNEKVPSAINISKTPGGEVSWGYATDPDELPLRWFKLLLIEEKDLPNDVRESSQLREARAYLRNINKTAIEVIGLYLRHLWNHAIQIITTAVGKAVLNYSQHHVVITLPAIWPEYAKSRMREAAILAGIVQKRLEAETSLTFVSEPEAAALATLSDLTQRPDIKKEDTFVVVDCGGGTVDIISYKIVSTEPMTVRECVTGQGGLCGAVFVDDAFARLLELKMGKASWDKMTSTSRQRILNDDWEHGIKKQFLGQERTWTIQYPFECIDSHERKSLKRWPKIELDADDMCGVFRPVMNKIHDLIENQIEKVTKSEHKAPKP</sequence>
<dbReference type="SUPFAM" id="SSF53067">
    <property type="entry name" value="Actin-like ATPase domain"/>
    <property type="match status" value="2"/>
</dbReference>
<protein>
    <submittedName>
        <fullName evidence="3">Putative actin-like atpase domain-containing protein</fullName>
    </submittedName>
</protein>